<dbReference type="SUPFAM" id="SSF52540">
    <property type="entry name" value="P-loop containing nucleoside triphosphate hydrolases"/>
    <property type="match status" value="2"/>
</dbReference>
<gene>
    <name evidence="3" type="ORF">ALMOND_2B024782</name>
</gene>
<dbReference type="EMBL" id="CABIKO010000013">
    <property type="protein sequence ID" value="VVA15198.1"/>
    <property type="molecule type" value="Genomic_DNA"/>
</dbReference>
<dbReference type="GO" id="GO:0043531">
    <property type="term" value="F:ADP binding"/>
    <property type="evidence" value="ECO:0007669"/>
    <property type="project" value="InterPro"/>
</dbReference>
<feature type="domain" description="TIR" evidence="2">
    <location>
        <begin position="120"/>
        <end position="258"/>
    </location>
</feature>
<dbReference type="FunFam" id="3.40.50.10140:FF:000007">
    <property type="entry name" value="Disease resistance protein (TIR-NBS-LRR class)"/>
    <property type="match status" value="1"/>
</dbReference>
<organism evidence="3 4">
    <name type="scientific">Prunus dulcis</name>
    <name type="common">Almond</name>
    <name type="synonym">Amygdalus dulcis</name>
    <dbReference type="NCBI Taxonomy" id="3755"/>
    <lineage>
        <taxon>Eukaryota</taxon>
        <taxon>Viridiplantae</taxon>
        <taxon>Streptophyta</taxon>
        <taxon>Embryophyta</taxon>
        <taxon>Tracheophyta</taxon>
        <taxon>Spermatophyta</taxon>
        <taxon>Magnoliopsida</taxon>
        <taxon>eudicotyledons</taxon>
        <taxon>Gunneridae</taxon>
        <taxon>Pentapetalae</taxon>
        <taxon>rosids</taxon>
        <taxon>fabids</taxon>
        <taxon>Rosales</taxon>
        <taxon>Rosaceae</taxon>
        <taxon>Amygdaloideae</taxon>
        <taxon>Amygdaleae</taxon>
        <taxon>Prunus</taxon>
    </lineage>
</organism>
<proteinExistence type="predicted"/>
<dbReference type="InParanoid" id="A0A5E4EMY0"/>
<dbReference type="SMART" id="SM00255">
    <property type="entry name" value="TIR"/>
    <property type="match status" value="1"/>
</dbReference>
<dbReference type="PROSITE" id="PS50104">
    <property type="entry name" value="TIR"/>
    <property type="match status" value="1"/>
</dbReference>
<evidence type="ECO:0000313" key="3">
    <source>
        <dbReference type="EMBL" id="VVA15198.1"/>
    </source>
</evidence>
<dbReference type="Gene3D" id="3.40.50.10140">
    <property type="entry name" value="Toll/interleukin-1 receptor homology (TIR) domain"/>
    <property type="match status" value="1"/>
</dbReference>
<dbReference type="SUPFAM" id="SSF52200">
    <property type="entry name" value="Toll/Interleukin receptor TIR domain"/>
    <property type="match status" value="1"/>
</dbReference>
<dbReference type="GO" id="GO:0006952">
    <property type="term" value="P:defense response"/>
    <property type="evidence" value="ECO:0007669"/>
    <property type="project" value="InterPro"/>
</dbReference>
<evidence type="ECO:0000313" key="4">
    <source>
        <dbReference type="Proteomes" id="UP000327085"/>
    </source>
</evidence>
<evidence type="ECO:0000259" key="2">
    <source>
        <dbReference type="PROSITE" id="PS50104"/>
    </source>
</evidence>
<dbReference type="InterPro" id="IPR044974">
    <property type="entry name" value="Disease_R_plants"/>
</dbReference>
<dbReference type="Gene3D" id="1.10.8.430">
    <property type="entry name" value="Helical domain of apoptotic protease-activating factors"/>
    <property type="match status" value="1"/>
</dbReference>
<evidence type="ECO:0000256" key="1">
    <source>
        <dbReference type="ARBA" id="ARBA00023027"/>
    </source>
</evidence>
<dbReference type="PANTHER" id="PTHR11017">
    <property type="entry name" value="LEUCINE-RICH REPEAT-CONTAINING PROTEIN"/>
    <property type="match status" value="1"/>
</dbReference>
<protein>
    <submittedName>
        <fullName evidence="3">PREDICTED: TMV resistance</fullName>
    </submittedName>
</protein>
<reference evidence="4" key="1">
    <citation type="journal article" date="2020" name="Plant J.">
        <title>Transposons played a major role in the diversification between the closely related almond and peach genomes: results from the almond genome sequence.</title>
        <authorList>
            <person name="Alioto T."/>
            <person name="Alexiou K.G."/>
            <person name="Bardil A."/>
            <person name="Barteri F."/>
            <person name="Castanera R."/>
            <person name="Cruz F."/>
            <person name="Dhingra A."/>
            <person name="Duval H."/>
            <person name="Fernandez I Marti A."/>
            <person name="Frias L."/>
            <person name="Galan B."/>
            <person name="Garcia J.L."/>
            <person name="Howad W."/>
            <person name="Gomez-Garrido J."/>
            <person name="Gut M."/>
            <person name="Julca I."/>
            <person name="Morata J."/>
            <person name="Puigdomenech P."/>
            <person name="Ribeca P."/>
            <person name="Rubio Cabetas M.J."/>
            <person name="Vlasova A."/>
            <person name="Wirthensohn M."/>
            <person name="Garcia-Mas J."/>
            <person name="Gabaldon T."/>
            <person name="Casacuberta J.M."/>
            <person name="Arus P."/>
        </authorList>
    </citation>
    <scope>NUCLEOTIDE SEQUENCE [LARGE SCALE GENOMIC DNA]</scope>
    <source>
        <strain evidence="4">cv. Texas</strain>
    </source>
</reference>
<dbReference type="InterPro" id="IPR027417">
    <property type="entry name" value="P-loop_NTPase"/>
</dbReference>
<dbReference type="Proteomes" id="UP000327085">
    <property type="component" value="Chromosome 8"/>
</dbReference>
<dbReference type="AlphaFoldDB" id="A0A5E4EMY0"/>
<dbReference type="PRINTS" id="PR00364">
    <property type="entry name" value="DISEASERSIST"/>
</dbReference>
<dbReference type="InterPro" id="IPR042197">
    <property type="entry name" value="Apaf_helical"/>
</dbReference>
<dbReference type="OMA" id="FAGHEYH"/>
<dbReference type="Pfam" id="PF00931">
    <property type="entry name" value="NB-ARC"/>
    <property type="match status" value="1"/>
</dbReference>
<sequence>MEGAGCFVSMRPINIQSHRHEWFGNGSRIIITTRDKHLLTAHQVNLIYNVRELDDHEAFDLFSANAFPGERRLSDDYKKLASTVVRRLRPSKRNSSTLSLFMDSVTTQWASFSSFLPYPWKYDVFLSFRGLDTRNNFTGHLYSNLIRNGINTFMDDELQRGEEISQTLFNAIEESRIHVVVFSENYAFSRWCLDELVHILECQKSKPHIFYPVFYNVDPSDVRHQKGRFGEAFAGHEYHFRNDMEKVLRWKASLRAAADISGWDSLNRLIVADHPVGIESRVQDVIKLFYVEEIDTCMVGIWGLGGIGKTTIARAVYNTIAHKFEGSCFLENVHEESKQHGGLVKQQNIVLSKILGGKELEVTNVHEGVNVIKKRLSKKRVLLIVDDVNQLDQLKKLVGSSEWFGSGSRIIITTRDKHLLTAHQVNLIYDVKELDDREAFDLFSTNAFPREKPSDDYVQLASTVVQYARGLPLALVVLGSLL</sequence>
<dbReference type="Gene3D" id="3.40.50.300">
    <property type="entry name" value="P-loop containing nucleotide triphosphate hydrolases"/>
    <property type="match status" value="1"/>
</dbReference>
<dbReference type="PANTHER" id="PTHR11017:SF578">
    <property type="entry name" value="ADP-RIBOSYL CYCLASE_CYCLIC ADP-RIBOSE HYDROLASE"/>
    <property type="match status" value="1"/>
</dbReference>
<dbReference type="InterPro" id="IPR002182">
    <property type="entry name" value="NB-ARC"/>
</dbReference>
<dbReference type="InterPro" id="IPR035897">
    <property type="entry name" value="Toll_tir_struct_dom_sf"/>
</dbReference>
<dbReference type="GO" id="GO:0007165">
    <property type="term" value="P:signal transduction"/>
    <property type="evidence" value="ECO:0007669"/>
    <property type="project" value="InterPro"/>
</dbReference>
<dbReference type="InterPro" id="IPR000157">
    <property type="entry name" value="TIR_dom"/>
</dbReference>
<accession>A0A5E4EMY0</accession>
<dbReference type="Gramene" id="VVA15198">
    <property type="protein sequence ID" value="VVA15198"/>
    <property type="gene ID" value="Prudul26B024782"/>
</dbReference>
<keyword evidence="1" id="KW-0520">NAD</keyword>
<dbReference type="Pfam" id="PF01582">
    <property type="entry name" value="TIR"/>
    <property type="match status" value="1"/>
</dbReference>
<name>A0A5E4EMY0_PRUDU</name>